<reference evidence="16 17" key="1">
    <citation type="submission" date="2019-03" db="EMBL/GenBank/DDBJ databases">
        <title>Luteimonas zhaokaii sp.nov., isolated from the rectal contents of Plateau pika in Yushu, Qinghai Province, China.</title>
        <authorList>
            <person name="Zhang G."/>
        </authorList>
    </citation>
    <scope>NUCLEOTIDE SEQUENCE [LARGE SCALE GENOMIC DNA]</scope>
    <source>
        <strain evidence="16 17">THG-MD21</strain>
    </source>
</reference>
<dbReference type="InterPro" id="IPR000014">
    <property type="entry name" value="PAS"/>
</dbReference>
<accession>A0A4R5U585</accession>
<keyword evidence="6" id="KW-0285">Flavoprotein</keyword>
<dbReference type="InterPro" id="IPR000700">
    <property type="entry name" value="PAS-assoc_C"/>
</dbReference>
<feature type="domain" description="PAC" evidence="15">
    <location>
        <begin position="335"/>
        <end position="388"/>
    </location>
</feature>
<keyword evidence="5" id="KW-0716">Sensory transduction</keyword>
<dbReference type="InterPro" id="IPR001610">
    <property type="entry name" value="PAC"/>
</dbReference>
<evidence type="ECO:0000256" key="11">
    <source>
        <dbReference type="ARBA" id="ARBA00022840"/>
    </source>
</evidence>
<dbReference type="FunFam" id="3.30.450.20:FF:000099">
    <property type="entry name" value="Sensory box sensor histidine kinase"/>
    <property type="match status" value="1"/>
</dbReference>
<dbReference type="Proteomes" id="UP000295543">
    <property type="component" value="Unassembled WGS sequence"/>
</dbReference>
<dbReference type="SMART" id="SM00911">
    <property type="entry name" value="HWE_HK"/>
    <property type="match status" value="1"/>
</dbReference>
<evidence type="ECO:0000256" key="2">
    <source>
        <dbReference type="ARBA" id="ARBA00012438"/>
    </source>
</evidence>
<dbReference type="SUPFAM" id="SSF55785">
    <property type="entry name" value="PYP-like sensor domain (PAS domain)"/>
    <property type="match status" value="3"/>
</dbReference>
<keyword evidence="13" id="KW-0675">Receptor</keyword>
<evidence type="ECO:0000256" key="3">
    <source>
        <dbReference type="ARBA" id="ARBA00022543"/>
    </source>
</evidence>
<dbReference type="Pfam" id="PF00989">
    <property type="entry name" value="PAS"/>
    <property type="match status" value="1"/>
</dbReference>
<evidence type="ECO:0000256" key="7">
    <source>
        <dbReference type="ARBA" id="ARBA00022643"/>
    </source>
</evidence>
<evidence type="ECO:0000256" key="4">
    <source>
        <dbReference type="ARBA" id="ARBA00022553"/>
    </source>
</evidence>
<dbReference type="PANTHER" id="PTHR43304:SF1">
    <property type="entry name" value="PAC DOMAIN-CONTAINING PROTEIN"/>
    <property type="match status" value="1"/>
</dbReference>
<keyword evidence="7" id="KW-0288">FMN</keyword>
<dbReference type="InterPro" id="IPR035965">
    <property type="entry name" value="PAS-like_dom_sf"/>
</dbReference>
<dbReference type="PROSITE" id="PS50112">
    <property type="entry name" value="PAS"/>
    <property type="match status" value="2"/>
</dbReference>
<evidence type="ECO:0000256" key="8">
    <source>
        <dbReference type="ARBA" id="ARBA00022679"/>
    </source>
</evidence>
<dbReference type="GO" id="GO:0009881">
    <property type="term" value="F:photoreceptor activity"/>
    <property type="evidence" value="ECO:0007669"/>
    <property type="project" value="UniProtKB-KW"/>
</dbReference>
<dbReference type="EC" id="2.7.13.3" evidence="2"/>
<evidence type="ECO:0000256" key="1">
    <source>
        <dbReference type="ARBA" id="ARBA00000085"/>
    </source>
</evidence>
<sequence length="601" mass="66752">MPLEKPTADRIAPRLAAIFANAAVGLCELDAQGRFLLVNEALCTLLGRTSDVLRTLSVVDVTHPDDLAPSRRMLAAIADDGQTRSLEKRYRRVDGSVVWARSTVTLLEGADGGPGTFLVVTIDLSEQRQAERAREESDRRSNTLIEGIARSTWEADSAGLVVQDSPSWRAQTGQAFEEWIGDGWLDAVHPDDREYARRQWHDALAARRMVNAEFRVRRSTGGYDWMNVRAAPVVDDNGEVRKWVVMDIDISARKSAEAALRASELRLKTLVSGLPQLVWRAVDSGHWTWASPQWQAFTGQTPPRSVGFGWLDAVHPEDREASLGRWVQAQEQGVLEIEHRLRDPHSGRYRWFQSRALPVRRDDGAIVEWLGASTDVDDLRSLHERQALLVAELQHRTRNLLGLVSVISDKTLQGSHDFDDYRARFRDRLGALARVQGLLSRFDEDAVVTLDRLIQEELAAHGIAGDAAHVEVSGPSDIVLRPESLQPLAMAVHELATNAVKYGANGNRGGRLAIHWHLAHASDGVRWLHIRWHESGVDLGAAGGGFSSSGQGRDLIERALPYQLRARTRYTLMPDGVLCEIALPATQVLRDADDAHGERSQ</sequence>
<dbReference type="InterPro" id="IPR011102">
    <property type="entry name" value="Sig_transdc_His_kinase_HWE"/>
</dbReference>
<protein>
    <recommendedName>
        <fullName evidence="2">histidine kinase</fullName>
        <ecNumber evidence="2">2.7.13.3</ecNumber>
    </recommendedName>
</protein>
<dbReference type="PANTHER" id="PTHR43304">
    <property type="entry name" value="PHYTOCHROME-LIKE PROTEIN CPH1"/>
    <property type="match status" value="1"/>
</dbReference>
<keyword evidence="9" id="KW-0547">Nucleotide-binding</keyword>
<dbReference type="Gene3D" id="3.30.565.10">
    <property type="entry name" value="Histidine kinase-like ATPase, C-terminal domain"/>
    <property type="match status" value="1"/>
</dbReference>
<dbReference type="SMART" id="SM00086">
    <property type="entry name" value="PAC"/>
    <property type="match status" value="3"/>
</dbReference>
<dbReference type="PROSITE" id="PS50113">
    <property type="entry name" value="PAC"/>
    <property type="match status" value="3"/>
</dbReference>
<name>A0A4R5U585_9GAMM</name>
<dbReference type="InterPro" id="IPR036890">
    <property type="entry name" value="HATPase_C_sf"/>
</dbReference>
<keyword evidence="3" id="KW-0600">Photoreceptor protein</keyword>
<evidence type="ECO:0000256" key="10">
    <source>
        <dbReference type="ARBA" id="ARBA00022777"/>
    </source>
</evidence>
<feature type="domain" description="PAS" evidence="14">
    <location>
        <begin position="11"/>
        <end position="81"/>
    </location>
</feature>
<dbReference type="AlphaFoldDB" id="A0A4R5U585"/>
<dbReference type="GO" id="GO:0006355">
    <property type="term" value="P:regulation of DNA-templated transcription"/>
    <property type="evidence" value="ECO:0007669"/>
    <property type="project" value="InterPro"/>
</dbReference>
<evidence type="ECO:0000256" key="5">
    <source>
        <dbReference type="ARBA" id="ARBA00022606"/>
    </source>
</evidence>
<dbReference type="SMART" id="SM00091">
    <property type="entry name" value="PAS"/>
    <property type="match status" value="3"/>
</dbReference>
<dbReference type="InterPro" id="IPR013767">
    <property type="entry name" value="PAS_fold"/>
</dbReference>
<keyword evidence="4" id="KW-0597">Phosphoprotein</keyword>
<organism evidence="16 17">
    <name type="scientific">Luteimonas terrae</name>
    <dbReference type="NCBI Taxonomy" id="1530191"/>
    <lineage>
        <taxon>Bacteria</taxon>
        <taxon>Pseudomonadati</taxon>
        <taxon>Pseudomonadota</taxon>
        <taxon>Gammaproteobacteria</taxon>
        <taxon>Lysobacterales</taxon>
        <taxon>Lysobacteraceae</taxon>
        <taxon>Luteimonas</taxon>
    </lineage>
</organism>
<evidence type="ECO:0000256" key="13">
    <source>
        <dbReference type="ARBA" id="ARBA00023170"/>
    </source>
</evidence>
<keyword evidence="12" id="KW-0157">Chromophore</keyword>
<dbReference type="GO" id="GO:0004673">
    <property type="term" value="F:protein histidine kinase activity"/>
    <property type="evidence" value="ECO:0007669"/>
    <property type="project" value="UniProtKB-EC"/>
</dbReference>
<feature type="domain" description="PAS" evidence="14">
    <location>
        <begin position="137"/>
        <end position="207"/>
    </location>
</feature>
<feature type="domain" description="PAC" evidence="15">
    <location>
        <begin position="210"/>
        <end position="262"/>
    </location>
</feature>
<dbReference type="NCBIfam" id="TIGR00229">
    <property type="entry name" value="sensory_box"/>
    <property type="match status" value="3"/>
</dbReference>
<dbReference type="InterPro" id="IPR052162">
    <property type="entry name" value="Sensor_kinase/Photoreceptor"/>
</dbReference>
<dbReference type="GO" id="GO:0005524">
    <property type="term" value="F:ATP binding"/>
    <property type="evidence" value="ECO:0007669"/>
    <property type="project" value="UniProtKB-KW"/>
</dbReference>
<dbReference type="Gene3D" id="3.30.450.20">
    <property type="entry name" value="PAS domain"/>
    <property type="match status" value="3"/>
</dbReference>
<evidence type="ECO:0000259" key="14">
    <source>
        <dbReference type="PROSITE" id="PS50112"/>
    </source>
</evidence>
<evidence type="ECO:0000256" key="12">
    <source>
        <dbReference type="ARBA" id="ARBA00022991"/>
    </source>
</evidence>
<dbReference type="Pfam" id="PF08447">
    <property type="entry name" value="PAS_3"/>
    <property type="match status" value="2"/>
</dbReference>
<evidence type="ECO:0000256" key="9">
    <source>
        <dbReference type="ARBA" id="ARBA00022741"/>
    </source>
</evidence>
<dbReference type="RefSeq" id="WP_133394758.1">
    <property type="nucleotide sequence ID" value="NZ_SMTG01000009.1"/>
</dbReference>
<keyword evidence="10" id="KW-0418">Kinase</keyword>
<dbReference type="OrthoDB" id="9816309at2"/>
<evidence type="ECO:0000259" key="15">
    <source>
        <dbReference type="PROSITE" id="PS50113"/>
    </source>
</evidence>
<comment type="caution">
    <text evidence="16">The sequence shown here is derived from an EMBL/GenBank/DDBJ whole genome shotgun (WGS) entry which is preliminary data.</text>
</comment>
<evidence type="ECO:0000313" key="16">
    <source>
        <dbReference type="EMBL" id="TDK28993.1"/>
    </source>
</evidence>
<dbReference type="Pfam" id="PF07536">
    <property type="entry name" value="HWE_HK"/>
    <property type="match status" value="1"/>
</dbReference>
<feature type="domain" description="PAC" evidence="15">
    <location>
        <begin position="84"/>
        <end position="136"/>
    </location>
</feature>
<comment type="catalytic activity">
    <reaction evidence="1">
        <text>ATP + protein L-histidine = ADP + protein N-phospho-L-histidine.</text>
        <dbReference type="EC" id="2.7.13.3"/>
    </reaction>
</comment>
<keyword evidence="11" id="KW-0067">ATP-binding</keyword>
<dbReference type="EMBL" id="SMTG01000009">
    <property type="protein sequence ID" value="TDK28993.1"/>
    <property type="molecule type" value="Genomic_DNA"/>
</dbReference>
<proteinExistence type="predicted"/>
<dbReference type="InterPro" id="IPR013655">
    <property type="entry name" value="PAS_fold_3"/>
</dbReference>
<keyword evidence="17" id="KW-1185">Reference proteome</keyword>
<dbReference type="CDD" id="cd00130">
    <property type="entry name" value="PAS"/>
    <property type="match status" value="3"/>
</dbReference>
<evidence type="ECO:0000256" key="6">
    <source>
        <dbReference type="ARBA" id="ARBA00022630"/>
    </source>
</evidence>
<evidence type="ECO:0000313" key="17">
    <source>
        <dbReference type="Proteomes" id="UP000295543"/>
    </source>
</evidence>
<gene>
    <name evidence="16" type="ORF">E2F49_15655</name>
</gene>
<keyword evidence="8" id="KW-0808">Transferase</keyword>